<organism evidence="7 8">
    <name type="scientific">Candidatus Xianfuyuplasma coldseepsis</name>
    <dbReference type="NCBI Taxonomy" id="2782163"/>
    <lineage>
        <taxon>Bacteria</taxon>
        <taxon>Bacillati</taxon>
        <taxon>Mycoplasmatota</taxon>
        <taxon>Mollicutes</taxon>
        <taxon>Candidatus Izemoplasmatales</taxon>
        <taxon>Candidatus Izemoplasmataceae</taxon>
        <taxon>Candidatus Xianfuyuplasma</taxon>
    </lineage>
</organism>
<evidence type="ECO:0000256" key="6">
    <source>
        <dbReference type="ARBA" id="ARBA00024207"/>
    </source>
</evidence>
<sequence length="111" mass="13308">MDNKKNNEYYINKILVDLEFLIKHTKGISKDEFGNNELLLDSIMFRFIQISEHIKKLSIAFRNEHPNIPWRDIIGLRNRIVHEYGNVDLEIIYDAVKEDIYIIEKLFRSID</sequence>
<protein>
    <submittedName>
        <fullName evidence="7">DUF86 domain-containing protein</fullName>
    </submittedName>
</protein>
<name>A0A7L7KNQ5_9MOLU</name>
<dbReference type="GO" id="GO:0000166">
    <property type="term" value="F:nucleotide binding"/>
    <property type="evidence" value="ECO:0007669"/>
    <property type="project" value="UniProtKB-KW"/>
</dbReference>
<dbReference type="PANTHER" id="PTHR34139:SF1">
    <property type="entry name" value="RNASE MJ1380-RELATED"/>
    <property type="match status" value="1"/>
</dbReference>
<proteinExistence type="inferred from homology"/>
<evidence type="ECO:0000313" key="7">
    <source>
        <dbReference type="EMBL" id="QMS84381.1"/>
    </source>
</evidence>
<dbReference type="RefSeq" id="WP_258877994.1">
    <property type="nucleotide sequence ID" value="NZ_CP048914.1"/>
</dbReference>
<keyword evidence="8" id="KW-1185">Reference proteome</keyword>
<dbReference type="Pfam" id="PF01934">
    <property type="entry name" value="HepT-like"/>
    <property type="match status" value="1"/>
</dbReference>
<dbReference type="GO" id="GO:0016787">
    <property type="term" value="F:hydrolase activity"/>
    <property type="evidence" value="ECO:0007669"/>
    <property type="project" value="UniProtKB-KW"/>
</dbReference>
<evidence type="ECO:0000256" key="1">
    <source>
        <dbReference type="ARBA" id="ARBA00022553"/>
    </source>
</evidence>
<keyword evidence="4" id="KW-0547">Nucleotide-binding</keyword>
<keyword evidence="2" id="KW-1277">Toxin-antitoxin system</keyword>
<comment type="similarity">
    <text evidence="6">Belongs to the HepT RNase toxin family.</text>
</comment>
<keyword evidence="5" id="KW-0378">Hydrolase</keyword>
<dbReference type="InterPro" id="IPR008201">
    <property type="entry name" value="HepT-like"/>
</dbReference>
<dbReference type="AlphaFoldDB" id="A0A7L7KNQ5"/>
<evidence type="ECO:0000256" key="2">
    <source>
        <dbReference type="ARBA" id="ARBA00022649"/>
    </source>
</evidence>
<keyword evidence="3" id="KW-0540">Nuclease</keyword>
<evidence type="ECO:0000256" key="3">
    <source>
        <dbReference type="ARBA" id="ARBA00022722"/>
    </source>
</evidence>
<evidence type="ECO:0000256" key="4">
    <source>
        <dbReference type="ARBA" id="ARBA00022741"/>
    </source>
</evidence>
<dbReference type="GO" id="GO:0110001">
    <property type="term" value="C:toxin-antitoxin complex"/>
    <property type="evidence" value="ECO:0007669"/>
    <property type="project" value="InterPro"/>
</dbReference>
<dbReference type="SUPFAM" id="SSF81593">
    <property type="entry name" value="Nucleotidyltransferase substrate binding subunit/domain"/>
    <property type="match status" value="1"/>
</dbReference>
<evidence type="ECO:0000256" key="5">
    <source>
        <dbReference type="ARBA" id="ARBA00022801"/>
    </source>
</evidence>
<accession>A0A7L7KNQ5</accession>
<dbReference type="InterPro" id="IPR051813">
    <property type="entry name" value="HepT_RNase_toxin"/>
</dbReference>
<gene>
    <name evidence="7" type="ORF">G4Z02_01035</name>
</gene>
<dbReference type="InterPro" id="IPR037038">
    <property type="entry name" value="HepT-like_sf"/>
</dbReference>
<dbReference type="EMBL" id="CP048914">
    <property type="protein sequence ID" value="QMS84381.1"/>
    <property type="molecule type" value="Genomic_DNA"/>
</dbReference>
<dbReference type="Gene3D" id="1.20.120.580">
    <property type="entry name" value="bsu32300-like"/>
    <property type="match status" value="1"/>
</dbReference>
<reference evidence="7 8" key="1">
    <citation type="submission" date="2020-02" db="EMBL/GenBank/DDBJ databases">
        <authorList>
            <person name="Zheng R.K."/>
            <person name="Sun C.M."/>
        </authorList>
    </citation>
    <scope>NUCLEOTIDE SEQUENCE [LARGE SCALE GENOMIC DNA]</scope>
    <source>
        <strain evidence="8">zrk13</strain>
    </source>
</reference>
<dbReference type="PANTHER" id="PTHR34139">
    <property type="entry name" value="UPF0331 PROTEIN MJ0127"/>
    <property type="match status" value="1"/>
</dbReference>
<dbReference type="KEGG" id="xcl:G4Z02_01035"/>
<keyword evidence="1" id="KW-0597">Phosphoprotein</keyword>
<dbReference type="Proteomes" id="UP000514720">
    <property type="component" value="Chromosome"/>
</dbReference>
<dbReference type="GO" id="GO:0004540">
    <property type="term" value="F:RNA nuclease activity"/>
    <property type="evidence" value="ECO:0007669"/>
    <property type="project" value="InterPro"/>
</dbReference>
<evidence type="ECO:0000313" key="8">
    <source>
        <dbReference type="Proteomes" id="UP000514720"/>
    </source>
</evidence>